<dbReference type="PRINTS" id="PR00400">
    <property type="entry name" value="TETREPRESSOR"/>
</dbReference>
<proteinExistence type="predicted"/>
<dbReference type="Pfam" id="PF00440">
    <property type="entry name" value="TetR_N"/>
    <property type="match status" value="1"/>
</dbReference>
<accession>A0A021VN08</accession>
<dbReference type="GO" id="GO:0000976">
    <property type="term" value="F:transcription cis-regulatory region binding"/>
    <property type="evidence" value="ECO:0007669"/>
    <property type="project" value="TreeGrafter"/>
</dbReference>
<evidence type="ECO:0000256" key="1">
    <source>
        <dbReference type="ARBA" id="ARBA00022491"/>
    </source>
</evidence>
<dbReference type="GO" id="GO:0003700">
    <property type="term" value="F:DNA-binding transcription factor activity"/>
    <property type="evidence" value="ECO:0007669"/>
    <property type="project" value="TreeGrafter"/>
</dbReference>
<evidence type="ECO:0000256" key="4">
    <source>
        <dbReference type="ARBA" id="ARBA00023163"/>
    </source>
</evidence>
<evidence type="ECO:0000313" key="8">
    <source>
        <dbReference type="Proteomes" id="UP000019753"/>
    </source>
</evidence>
<organism evidence="7 8">
    <name type="scientific">Actinotalea ferrariae CF5-4</name>
    <dbReference type="NCBI Taxonomy" id="948458"/>
    <lineage>
        <taxon>Bacteria</taxon>
        <taxon>Bacillati</taxon>
        <taxon>Actinomycetota</taxon>
        <taxon>Actinomycetes</taxon>
        <taxon>Micrococcales</taxon>
        <taxon>Cellulomonadaceae</taxon>
        <taxon>Actinotalea</taxon>
    </lineage>
</organism>
<comment type="caution">
    <text evidence="7">The sequence shown here is derived from an EMBL/GenBank/DDBJ whole genome shotgun (WGS) entry which is preliminary data.</text>
</comment>
<dbReference type="GO" id="GO:0045892">
    <property type="term" value="P:negative regulation of DNA-templated transcription"/>
    <property type="evidence" value="ECO:0007669"/>
    <property type="project" value="InterPro"/>
</dbReference>
<gene>
    <name evidence="7" type="ORF">N866_08195</name>
</gene>
<dbReference type="InterPro" id="IPR050109">
    <property type="entry name" value="HTH-type_TetR-like_transc_reg"/>
</dbReference>
<evidence type="ECO:0000259" key="6">
    <source>
        <dbReference type="PROSITE" id="PS50977"/>
    </source>
</evidence>
<dbReference type="InterPro" id="IPR003012">
    <property type="entry name" value="Tet_transcr_reg_TetR"/>
</dbReference>
<reference evidence="7 8" key="1">
    <citation type="submission" date="2014-01" db="EMBL/GenBank/DDBJ databases">
        <title>Actinotalea ferrariae CF5-4.</title>
        <authorList>
            <person name="Chen F."/>
            <person name="Li Y."/>
            <person name="Wang G."/>
        </authorList>
    </citation>
    <scope>NUCLEOTIDE SEQUENCE [LARGE SCALE GENOMIC DNA]</scope>
    <source>
        <strain evidence="7 8">CF5-4</strain>
    </source>
</reference>
<sequence>MPAGTRTPLSRERIVDAAIALADDKGVEGLTMRALGRALGVEAMSLYHHVPNRDDVLDGVVDRIYAEFYAPVVGGDWKDELRRRSHSARAVIRRHPWVIPLMNARSTPGLSTLAHLDAVIGVLRSAGFSLPMTAHAFALVDAHLYGFLAQEVSLPISPGQGVQEIADGIAETTDMAEHFPHLAELVAGHALQPGYDFGDEFEYGLELVLEGLERDLRTDEGGQ</sequence>
<evidence type="ECO:0000256" key="5">
    <source>
        <dbReference type="PROSITE-ProRule" id="PRU00335"/>
    </source>
</evidence>
<keyword evidence="4" id="KW-0804">Transcription</keyword>
<dbReference type="InterPro" id="IPR004111">
    <property type="entry name" value="Repressor_TetR_C"/>
</dbReference>
<feature type="domain" description="HTH tetR-type" evidence="6">
    <location>
        <begin position="8"/>
        <end position="68"/>
    </location>
</feature>
<dbReference type="GO" id="GO:0046677">
    <property type="term" value="P:response to antibiotic"/>
    <property type="evidence" value="ECO:0007669"/>
    <property type="project" value="InterPro"/>
</dbReference>
<dbReference type="Gene3D" id="1.10.357.10">
    <property type="entry name" value="Tetracycline Repressor, domain 2"/>
    <property type="match status" value="1"/>
</dbReference>
<dbReference type="InterPro" id="IPR009057">
    <property type="entry name" value="Homeodomain-like_sf"/>
</dbReference>
<dbReference type="PANTHER" id="PTHR30055:SF151">
    <property type="entry name" value="TRANSCRIPTIONAL REGULATORY PROTEIN"/>
    <property type="match status" value="1"/>
</dbReference>
<dbReference type="PROSITE" id="PS50977">
    <property type="entry name" value="HTH_TETR_2"/>
    <property type="match status" value="1"/>
</dbReference>
<keyword evidence="8" id="KW-1185">Reference proteome</keyword>
<dbReference type="Proteomes" id="UP000019753">
    <property type="component" value="Unassembled WGS sequence"/>
</dbReference>
<dbReference type="AlphaFoldDB" id="A0A021VN08"/>
<keyword evidence="2" id="KW-0805">Transcription regulation</keyword>
<evidence type="ECO:0000256" key="3">
    <source>
        <dbReference type="ARBA" id="ARBA00023125"/>
    </source>
</evidence>
<dbReference type="SUPFAM" id="SSF46689">
    <property type="entry name" value="Homeodomain-like"/>
    <property type="match status" value="1"/>
</dbReference>
<dbReference type="EMBL" id="AXCW01000231">
    <property type="protein sequence ID" value="EYR62488.1"/>
    <property type="molecule type" value="Genomic_DNA"/>
</dbReference>
<evidence type="ECO:0000313" key="7">
    <source>
        <dbReference type="EMBL" id="EYR62488.1"/>
    </source>
</evidence>
<dbReference type="SUPFAM" id="SSF48498">
    <property type="entry name" value="Tetracyclin repressor-like, C-terminal domain"/>
    <property type="match status" value="1"/>
</dbReference>
<dbReference type="Gene3D" id="1.10.10.60">
    <property type="entry name" value="Homeodomain-like"/>
    <property type="match status" value="1"/>
</dbReference>
<evidence type="ECO:0000256" key="2">
    <source>
        <dbReference type="ARBA" id="ARBA00023015"/>
    </source>
</evidence>
<keyword evidence="3 5" id="KW-0238">DNA-binding</keyword>
<dbReference type="PANTHER" id="PTHR30055">
    <property type="entry name" value="HTH-TYPE TRANSCRIPTIONAL REGULATOR RUTR"/>
    <property type="match status" value="1"/>
</dbReference>
<protein>
    <submittedName>
        <fullName evidence="7">AcrR family transcriptional regulator</fullName>
    </submittedName>
</protein>
<keyword evidence="1" id="KW-0678">Repressor</keyword>
<dbReference type="Pfam" id="PF02909">
    <property type="entry name" value="TetR_C_1"/>
    <property type="match status" value="1"/>
</dbReference>
<dbReference type="RefSeq" id="WP_034227881.1">
    <property type="nucleotide sequence ID" value="NZ_AXCW01000231.1"/>
</dbReference>
<feature type="DNA-binding region" description="H-T-H motif" evidence="5">
    <location>
        <begin position="31"/>
        <end position="50"/>
    </location>
</feature>
<name>A0A021VN08_9CELL</name>
<dbReference type="InterPro" id="IPR036271">
    <property type="entry name" value="Tet_transcr_reg_TetR-rel_C_sf"/>
</dbReference>
<dbReference type="InterPro" id="IPR001647">
    <property type="entry name" value="HTH_TetR"/>
</dbReference>